<evidence type="ECO:0000256" key="3">
    <source>
        <dbReference type="ARBA" id="ARBA00022692"/>
    </source>
</evidence>
<feature type="transmembrane region" description="Helical" evidence="6">
    <location>
        <begin position="150"/>
        <end position="174"/>
    </location>
</feature>
<reference evidence="7" key="1">
    <citation type="submission" date="2022-01" db="EMBL/GenBank/DDBJ databases">
        <authorList>
            <person name="King R."/>
        </authorList>
    </citation>
    <scope>NUCLEOTIDE SEQUENCE</scope>
</reference>
<keyword evidence="8" id="KW-1185">Reference proteome</keyword>
<accession>A0A9N9X175</accession>
<reference evidence="7" key="2">
    <citation type="submission" date="2022-10" db="EMBL/GenBank/DDBJ databases">
        <authorList>
            <consortium name="ENA_rothamsted_submissions"/>
            <consortium name="culmorum"/>
            <person name="King R."/>
        </authorList>
    </citation>
    <scope>NUCLEOTIDE SEQUENCE</scope>
</reference>
<dbReference type="Pfam" id="PF08395">
    <property type="entry name" value="7tm_7"/>
    <property type="match status" value="1"/>
</dbReference>
<gene>
    <name evidence="7" type="ORF">PHAECO_LOCUS8454</name>
</gene>
<comment type="subcellular location">
    <subcellularLocation>
        <location evidence="1">Cell membrane</location>
        <topology evidence="1">Multi-pass membrane protein</topology>
    </subcellularLocation>
</comment>
<dbReference type="AlphaFoldDB" id="A0A9N9X175"/>
<organism evidence="7 8">
    <name type="scientific">Phaedon cochleariae</name>
    <name type="common">Mustard beetle</name>
    <dbReference type="NCBI Taxonomy" id="80249"/>
    <lineage>
        <taxon>Eukaryota</taxon>
        <taxon>Metazoa</taxon>
        <taxon>Ecdysozoa</taxon>
        <taxon>Arthropoda</taxon>
        <taxon>Hexapoda</taxon>
        <taxon>Insecta</taxon>
        <taxon>Pterygota</taxon>
        <taxon>Neoptera</taxon>
        <taxon>Endopterygota</taxon>
        <taxon>Coleoptera</taxon>
        <taxon>Polyphaga</taxon>
        <taxon>Cucujiformia</taxon>
        <taxon>Chrysomeloidea</taxon>
        <taxon>Chrysomelidae</taxon>
        <taxon>Chrysomelinae</taxon>
        <taxon>Chrysomelini</taxon>
        <taxon>Phaedon</taxon>
    </lineage>
</organism>
<evidence type="ECO:0000256" key="4">
    <source>
        <dbReference type="ARBA" id="ARBA00022989"/>
    </source>
</evidence>
<evidence type="ECO:0000256" key="1">
    <source>
        <dbReference type="ARBA" id="ARBA00004651"/>
    </source>
</evidence>
<dbReference type="OrthoDB" id="6774420at2759"/>
<proteinExistence type="predicted"/>
<dbReference type="GO" id="GO:0050909">
    <property type="term" value="P:sensory perception of taste"/>
    <property type="evidence" value="ECO:0007669"/>
    <property type="project" value="InterPro"/>
</dbReference>
<keyword evidence="2" id="KW-1003">Cell membrane</keyword>
<evidence type="ECO:0000256" key="5">
    <source>
        <dbReference type="ARBA" id="ARBA00023136"/>
    </source>
</evidence>
<evidence type="ECO:0000256" key="6">
    <source>
        <dbReference type="SAM" id="Phobius"/>
    </source>
</evidence>
<dbReference type="GO" id="GO:0005886">
    <property type="term" value="C:plasma membrane"/>
    <property type="evidence" value="ECO:0007669"/>
    <property type="project" value="UniProtKB-SubCell"/>
</dbReference>
<dbReference type="EMBL" id="OU896710">
    <property type="protein sequence ID" value="CAG9820925.1"/>
    <property type="molecule type" value="Genomic_DNA"/>
</dbReference>
<keyword evidence="5 6" id="KW-0472">Membrane</keyword>
<keyword evidence="4 6" id="KW-1133">Transmembrane helix</keyword>
<feature type="transmembrane region" description="Helical" evidence="6">
    <location>
        <begin position="20"/>
        <end position="45"/>
    </location>
</feature>
<protein>
    <submittedName>
        <fullName evidence="7">Uncharacterized protein</fullName>
    </submittedName>
</protein>
<evidence type="ECO:0000313" key="7">
    <source>
        <dbReference type="EMBL" id="CAG9820925.1"/>
    </source>
</evidence>
<sequence>MMEAHFKNVDYLRSHRKIRIFSLVSSWIAILQNSITFVIDVLSFFPTTVTLGDTNGVLTYTIPLFTSSFVILQFCGCMLVMKEKFRWVNQELKALVRTWKKYFKTKKAKLVMENHSEYLRYDEGLFADILENLRMRYYHIHSLTEELNDIFAISSLFTVLQCFLSLLMYVMYLVRGLERATWYKTIMFRCLCGAVFLVDVMKLSTLTYTSSFLTTEADIRAPIERTDTDNGDNIECNGRDGGDVC</sequence>
<dbReference type="Proteomes" id="UP001153737">
    <property type="component" value="Chromosome 4"/>
</dbReference>
<keyword evidence="3 6" id="KW-0812">Transmembrane</keyword>
<feature type="transmembrane region" description="Helical" evidence="6">
    <location>
        <begin position="57"/>
        <end position="81"/>
    </location>
</feature>
<evidence type="ECO:0000256" key="2">
    <source>
        <dbReference type="ARBA" id="ARBA00022475"/>
    </source>
</evidence>
<evidence type="ECO:0000313" key="8">
    <source>
        <dbReference type="Proteomes" id="UP001153737"/>
    </source>
</evidence>
<dbReference type="InterPro" id="IPR013604">
    <property type="entry name" value="7TM_chemorcpt"/>
</dbReference>
<name>A0A9N9X175_PHACE</name>